<accession>A0A4R2Q142</accession>
<sequence>MMLIEQTTVPATALPLDRFKAHLRLGTGFTEDGAEDALLEAFLRAAMAAIEGRTAKVILTRSFTWGVYNWRDGSRETLPVAPVTRIAELRVVDRHGTVCPCDPSSYRLERDTHFPRLAAAGTLLPSIPPGGTAEVDFDAGFGPSWDSVPPDLGQAVFLLAAHYHENRHEAALGEGHMPFGVLALIERWRRMRLTAGGAT</sequence>
<dbReference type="OrthoDB" id="8478788at2"/>
<comment type="caution">
    <text evidence="1">The sequence shown here is derived from an EMBL/GenBank/DDBJ whole genome shotgun (WGS) entry which is preliminary data.</text>
</comment>
<dbReference type="RefSeq" id="WP_132461466.1">
    <property type="nucleotide sequence ID" value="NZ_SLXP01000003.1"/>
</dbReference>
<dbReference type="NCBIfam" id="TIGR02215">
    <property type="entry name" value="phage_chp_gp8"/>
    <property type="match status" value="1"/>
</dbReference>
<reference evidence="1 2" key="1">
    <citation type="submission" date="2019-03" db="EMBL/GenBank/DDBJ databases">
        <title>Genomic Encyclopedia of Type Strains, Phase IV (KMG-IV): sequencing the most valuable type-strain genomes for metagenomic binning, comparative biology and taxonomic classification.</title>
        <authorList>
            <person name="Goeker M."/>
        </authorList>
    </citation>
    <scope>NUCLEOTIDE SEQUENCE [LARGE SCALE GENOMIC DNA]</scope>
    <source>
        <strain evidence="1 2">DSM 18063</strain>
    </source>
</reference>
<protein>
    <submittedName>
        <fullName evidence="1">Putative phiE125 gp8 family phage protein</fullName>
    </submittedName>
</protein>
<dbReference type="EMBL" id="SLXP01000003">
    <property type="protein sequence ID" value="TCP42333.1"/>
    <property type="molecule type" value="Genomic_DNA"/>
</dbReference>
<evidence type="ECO:0000313" key="1">
    <source>
        <dbReference type="EMBL" id="TCP42333.1"/>
    </source>
</evidence>
<dbReference type="Proteomes" id="UP000294835">
    <property type="component" value="Unassembled WGS sequence"/>
</dbReference>
<dbReference type="Gene3D" id="1.10.3230.30">
    <property type="entry name" value="Phage gp6-like head-tail connector protein"/>
    <property type="match status" value="1"/>
</dbReference>
<keyword evidence="2" id="KW-1185">Reference proteome</keyword>
<evidence type="ECO:0000313" key="2">
    <source>
        <dbReference type="Proteomes" id="UP000294835"/>
    </source>
</evidence>
<gene>
    <name evidence="1" type="ORF">EV662_103240</name>
</gene>
<dbReference type="AlphaFoldDB" id="A0A4R2Q142"/>
<dbReference type="InterPro" id="IPR011738">
    <property type="entry name" value="Phage_CHP"/>
</dbReference>
<organism evidence="1 2">
    <name type="scientific">Rhodovulum marinum</name>
    <dbReference type="NCBI Taxonomy" id="320662"/>
    <lineage>
        <taxon>Bacteria</taxon>
        <taxon>Pseudomonadati</taxon>
        <taxon>Pseudomonadota</taxon>
        <taxon>Alphaproteobacteria</taxon>
        <taxon>Rhodobacterales</taxon>
        <taxon>Paracoccaceae</taxon>
        <taxon>Rhodovulum</taxon>
    </lineage>
</organism>
<name>A0A4R2Q142_9RHOB</name>
<proteinExistence type="predicted"/>
<dbReference type="CDD" id="cd08054">
    <property type="entry name" value="gp6"/>
    <property type="match status" value="1"/>
</dbReference>